<name>A0ACB7PFS1_9PEZI</name>
<comment type="caution">
    <text evidence="1">The sequence shown here is derived from an EMBL/GenBank/DDBJ whole genome shotgun (WGS) entry which is preliminary data.</text>
</comment>
<protein>
    <submittedName>
        <fullName evidence="1">Uncharacterized protein</fullName>
    </submittedName>
</protein>
<dbReference type="EMBL" id="JAGIZQ010000002">
    <property type="protein sequence ID" value="KAH6640360.1"/>
    <property type="molecule type" value="Genomic_DNA"/>
</dbReference>
<reference evidence="1 2" key="1">
    <citation type="journal article" date="2021" name="Nat. Commun.">
        <title>Genetic determinants of endophytism in the Arabidopsis root mycobiome.</title>
        <authorList>
            <person name="Mesny F."/>
            <person name="Miyauchi S."/>
            <person name="Thiergart T."/>
            <person name="Pickel B."/>
            <person name="Atanasova L."/>
            <person name="Karlsson M."/>
            <person name="Huettel B."/>
            <person name="Barry K.W."/>
            <person name="Haridas S."/>
            <person name="Chen C."/>
            <person name="Bauer D."/>
            <person name="Andreopoulos W."/>
            <person name="Pangilinan J."/>
            <person name="LaButti K."/>
            <person name="Riley R."/>
            <person name="Lipzen A."/>
            <person name="Clum A."/>
            <person name="Drula E."/>
            <person name="Henrissat B."/>
            <person name="Kohler A."/>
            <person name="Grigoriev I.V."/>
            <person name="Martin F.M."/>
            <person name="Hacquard S."/>
        </authorList>
    </citation>
    <scope>NUCLEOTIDE SEQUENCE [LARGE SCALE GENOMIC DNA]</scope>
    <source>
        <strain evidence="1 2">MPI-SDFR-AT-0079</strain>
    </source>
</reference>
<organism evidence="1 2">
    <name type="scientific">Chaetomium tenue</name>
    <dbReference type="NCBI Taxonomy" id="1854479"/>
    <lineage>
        <taxon>Eukaryota</taxon>
        <taxon>Fungi</taxon>
        <taxon>Dikarya</taxon>
        <taxon>Ascomycota</taxon>
        <taxon>Pezizomycotina</taxon>
        <taxon>Sordariomycetes</taxon>
        <taxon>Sordariomycetidae</taxon>
        <taxon>Sordariales</taxon>
        <taxon>Chaetomiaceae</taxon>
        <taxon>Chaetomium</taxon>
    </lineage>
</organism>
<sequence>MASPKFYPFMRLPLELRQQIWEMSADPREVDFSQLEDNTTNDSRRQPRPCAAAAPPPLLTACTESRAHMQRFYTQTSLLPSHAPQTPPSETSPPYCWVNLAADTVRLADRQLPTFSHLAALRKLVVETRGGHFERSSGLLLTRPGMALQELTILDLGPSPEESWWFPWIAYMELFYYGCDAVAFDTTVLHHDDGLEPLTRENWLRVDRAWRKKMLAQIFEGHPELIEEVEGGVEDEDDEDAENVEWLRMVTCWRRWRHVDECACANKKAGPVSNFHVSEGSHQDM</sequence>
<dbReference type="Proteomes" id="UP000724584">
    <property type="component" value="Unassembled WGS sequence"/>
</dbReference>
<keyword evidence="2" id="KW-1185">Reference proteome</keyword>
<accession>A0ACB7PFS1</accession>
<evidence type="ECO:0000313" key="1">
    <source>
        <dbReference type="EMBL" id="KAH6640360.1"/>
    </source>
</evidence>
<gene>
    <name evidence="1" type="ORF">F5144DRAFT_560078</name>
</gene>
<evidence type="ECO:0000313" key="2">
    <source>
        <dbReference type="Proteomes" id="UP000724584"/>
    </source>
</evidence>
<proteinExistence type="predicted"/>